<gene>
    <name evidence="2" type="ORF">E2F48_12635</name>
</gene>
<dbReference type="Pfam" id="PF13474">
    <property type="entry name" value="SnoaL_3"/>
    <property type="match status" value="1"/>
</dbReference>
<accession>A0A4R5TUD7</accession>
<dbReference type="SUPFAM" id="SSF54427">
    <property type="entry name" value="NTF2-like"/>
    <property type="match status" value="1"/>
</dbReference>
<feature type="domain" description="SnoaL-like" evidence="1">
    <location>
        <begin position="9"/>
        <end position="128"/>
    </location>
</feature>
<dbReference type="InterPro" id="IPR037401">
    <property type="entry name" value="SnoaL-like"/>
</dbReference>
<dbReference type="OrthoDB" id="8420006at2"/>
<sequence>MEQVTLDEIERAAERLVDAFAATDTARYFAAFAEDATFVFHTEARRLENRAAYESLWAGWLEDGWRVVSCTSSNPRIQLLGPTAVFTHDVETVTRTGDGPGETTRERETIVFHRSGGSVTAVHEHLSPSPADSALPETS</sequence>
<proteinExistence type="predicted"/>
<dbReference type="Proteomes" id="UP000295411">
    <property type="component" value="Unassembled WGS sequence"/>
</dbReference>
<name>A0A4R5TUD7_9MICC</name>
<dbReference type="AlphaFoldDB" id="A0A4R5TUD7"/>
<organism evidence="2 3">
    <name type="scientific">Arthrobacter crusticola</name>
    <dbReference type="NCBI Taxonomy" id="2547960"/>
    <lineage>
        <taxon>Bacteria</taxon>
        <taxon>Bacillati</taxon>
        <taxon>Actinomycetota</taxon>
        <taxon>Actinomycetes</taxon>
        <taxon>Micrococcales</taxon>
        <taxon>Micrococcaceae</taxon>
        <taxon>Arthrobacter</taxon>
    </lineage>
</organism>
<dbReference type="RefSeq" id="WP_133404335.1">
    <property type="nucleotide sequence ID" value="NZ_SMTK01000004.1"/>
</dbReference>
<evidence type="ECO:0000313" key="2">
    <source>
        <dbReference type="EMBL" id="TDK24666.1"/>
    </source>
</evidence>
<dbReference type="InterPro" id="IPR032710">
    <property type="entry name" value="NTF2-like_dom_sf"/>
</dbReference>
<reference evidence="2 3" key="1">
    <citation type="submission" date="2019-03" db="EMBL/GenBank/DDBJ databases">
        <title>Arthrobacter sp. nov., an bacterium isolated from biocrust in Mu Us Desert.</title>
        <authorList>
            <person name="Lixiong L."/>
        </authorList>
    </citation>
    <scope>NUCLEOTIDE SEQUENCE [LARGE SCALE GENOMIC DNA]</scope>
    <source>
        <strain evidence="2 3">SLN-3</strain>
    </source>
</reference>
<evidence type="ECO:0000313" key="3">
    <source>
        <dbReference type="Proteomes" id="UP000295411"/>
    </source>
</evidence>
<protein>
    <submittedName>
        <fullName evidence="2">DUF4440 domain-containing protein</fullName>
    </submittedName>
</protein>
<keyword evidence="3" id="KW-1185">Reference proteome</keyword>
<evidence type="ECO:0000259" key="1">
    <source>
        <dbReference type="Pfam" id="PF13474"/>
    </source>
</evidence>
<dbReference type="Gene3D" id="3.10.450.50">
    <property type="match status" value="1"/>
</dbReference>
<comment type="caution">
    <text evidence="2">The sequence shown here is derived from an EMBL/GenBank/DDBJ whole genome shotgun (WGS) entry which is preliminary data.</text>
</comment>
<dbReference type="EMBL" id="SMTK01000004">
    <property type="protein sequence ID" value="TDK24666.1"/>
    <property type="molecule type" value="Genomic_DNA"/>
</dbReference>